<dbReference type="InterPro" id="IPR011576">
    <property type="entry name" value="Pyridox_Oxase_N"/>
</dbReference>
<dbReference type="InterPro" id="IPR012349">
    <property type="entry name" value="Split_barrel_FMN-bd"/>
</dbReference>
<gene>
    <name evidence="2" type="ORF">DBV39_12710</name>
</gene>
<dbReference type="GO" id="GO:0016787">
    <property type="term" value="F:hydrolase activity"/>
    <property type="evidence" value="ECO:0007669"/>
    <property type="project" value="UniProtKB-KW"/>
</dbReference>
<reference evidence="2 3" key="1">
    <citation type="submission" date="2018-04" db="EMBL/GenBank/DDBJ databases">
        <title>Bordetella sp. HZ20 isolated from seawater.</title>
        <authorList>
            <person name="Sun C."/>
        </authorList>
    </citation>
    <scope>NUCLEOTIDE SEQUENCE [LARGE SCALE GENOMIC DNA]</scope>
    <source>
        <strain evidence="2 3">HZ20</strain>
    </source>
</reference>
<evidence type="ECO:0000259" key="1">
    <source>
        <dbReference type="Pfam" id="PF01243"/>
    </source>
</evidence>
<proteinExistence type="predicted"/>
<dbReference type="RefSeq" id="WP_108621841.1">
    <property type="nucleotide sequence ID" value="NZ_CP028901.1"/>
</dbReference>
<dbReference type="SUPFAM" id="SSF50475">
    <property type="entry name" value="FMN-binding split barrel"/>
    <property type="match status" value="1"/>
</dbReference>
<dbReference type="PANTHER" id="PTHR42815">
    <property type="entry name" value="FAD-BINDING, PUTATIVE (AFU_ORTHOLOGUE AFUA_6G07600)-RELATED"/>
    <property type="match status" value="1"/>
</dbReference>
<dbReference type="PANTHER" id="PTHR42815:SF2">
    <property type="entry name" value="FAD-BINDING, PUTATIVE (AFU_ORTHOLOGUE AFUA_6G07600)-RELATED"/>
    <property type="match status" value="1"/>
</dbReference>
<sequence>MQIQTLEALRSLYPEPRERALRKQLDHLDTHCRRFIETSPFLILSTSGQTGLQDASPRGGQPGFVCIRDDKTLLIPDSPGNNRLDSLQNIVQTGRAGLLFLIPGVDETLRVNGLASLSNDDDDLAACLQDGRREPRCVIRITVEEAYLHCPKALMRSRLWDPDVRIARETFPTLNEMIHAQTGDTSPVESQQDMLRRYQSDL</sequence>
<evidence type="ECO:0000313" key="2">
    <source>
        <dbReference type="EMBL" id="AWB34425.1"/>
    </source>
</evidence>
<evidence type="ECO:0000313" key="3">
    <source>
        <dbReference type="Proteomes" id="UP000244571"/>
    </source>
</evidence>
<keyword evidence="3" id="KW-1185">Reference proteome</keyword>
<protein>
    <submittedName>
        <fullName evidence="2">Phosphohydrolase</fullName>
    </submittedName>
</protein>
<keyword evidence="2" id="KW-0378">Hydrolase</keyword>
<feature type="domain" description="Pyridoxamine 5'-phosphate oxidase N-terminal" evidence="1">
    <location>
        <begin position="29"/>
        <end position="150"/>
    </location>
</feature>
<dbReference type="Gene3D" id="2.30.110.10">
    <property type="entry name" value="Electron Transport, Fmn-binding Protein, Chain A"/>
    <property type="match status" value="1"/>
</dbReference>
<dbReference type="AlphaFoldDB" id="A0A2R4XKU8"/>
<dbReference type="KEGG" id="boz:DBV39_12710"/>
<dbReference type="EMBL" id="CP028901">
    <property type="protein sequence ID" value="AWB34425.1"/>
    <property type="molecule type" value="Genomic_DNA"/>
</dbReference>
<accession>A0A2R4XKU8</accession>
<organism evidence="2 3">
    <name type="scientific">Orrella marina</name>
    <dbReference type="NCBI Taxonomy" id="2163011"/>
    <lineage>
        <taxon>Bacteria</taxon>
        <taxon>Pseudomonadati</taxon>
        <taxon>Pseudomonadota</taxon>
        <taxon>Betaproteobacteria</taxon>
        <taxon>Burkholderiales</taxon>
        <taxon>Alcaligenaceae</taxon>
        <taxon>Orrella</taxon>
    </lineage>
</organism>
<dbReference type="OrthoDB" id="9796486at2"/>
<name>A0A2R4XKU8_9BURK</name>
<dbReference type="Proteomes" id="UP000244571">
    <property type="component" value="Chromosome"/>
</dbReference>
<dbReference type="Pfam" id="PF01243">
    <property type="entry name" value="PNPOx_N"/>
    <property type="match status" value="1"/>
</dbReference>
<dbReference type="NCBIfam" id="TIGR04025">
    <property type="entry name" value="PPOX_FMN_DR2398"/>
    <property type="match status" value="1"/>
</dbReference>
<dbReference type="InterPro" id="IPR024029">
    <property type="entry name" value="Pyridox_Oxase_FMN-dep"/>
</dbReference>